<organism evidence="1 2">
    <name type="scientific">Tardibacter chloracetimidivorans</name>
    <dbReference type="NCBI Taxonomy" id="1921510"/>
    <lineage>
        <taxon>Bacteria</taxon>
        <taxon>Pseudomonadati</taxon>
        <taxon>Pseudomonadota</taxon>
        <taxon>Alphaproteobacteria</taxon>
        <taxon>Sphingomonadales</taxon>
        <taxon>Sphingomonadaceae</taxon>
        <taxon>Tardibacter</taxon>
    </lineage>
</organism>
<name>A0A1L3ZV35_9SPHN</name>
<keyword evidence="2" id="KW-1185">Reference proteome</keyword>
<dbReference type="OrthoDB" id="6576970at2"/>
<dbReference type="STRING" id="1921510.BSL82_09495"/>
<dbReference type="Proteomes" id="UP000182063">
    <property type="component" value="Chromosome"/>
</dbReference>
<gene>
    <name evidence="1" type="ORF">BSL82_09495</name>
</gene>
<proteinExistence type="predicted"/>
<evidence type="ECO:0000313" key="2">
    <source>
        <dbReference type="Proteomes" id="UP000182063"/>
    </source>
</evidence>
<protein>
    <submittedName>
        <fullName evidence="1">Uncharacterized protein</fullName>
    </submittedName>
</protein>
<accession>A0A1L3ZV35</accession>
<dbReference type="KEGG" id="sphj:BSL82_09495"/>
<dbReference type="EMBL" id="CP018221">
    <property type="protein sequence ID" value="API59514.1"/>
    <property type="molecule type" value="Genomic_DNA"/>
</dbReference>
<reference evidence="2" key="1">
    <citation type="submission" date="2016-11" db="EMBL/GenBank/DDBJ databases">
        <title>Complete Genome Sequence of alachlor-degrading Sphingomonas sp. strain JJ-A5.</title>
        <authorList>
            <person name="Lee H."/>
            <person name="Ka J.-O."/>
        </authorList>
    </citation>
    <scope>NUCLEOTIDE SEQUENCE [LARGE SCALE GENOMIC DNA]</scope>
    <source>
        <strain evidence="2">JJ-A5</strain>
    </source>
</reference>
<sequence>MSLKVCIPQMLERGEVTPEQAAQMEELYDSLEREYARQMGAAAAAAKASEETLTRLEAEALTRKRQALLQISAQQQALENIKSFDGPVGTAALAMIDQDSRAQYSNVEGRRKAVVGRAHAMMEGVLAKHRRTLIGRVRDPAGLTDIVRELFGADTGNLAAKELADAWRQTAEMLRTRFNAAGGAIGKLEGWGMPQSHDSFKVRRAGFQSWYDFILPRLDPERMIDDITGRPFTAEGLREALTHVYETIRTEGWADRAPGTVGGKKLANKRADERFLVFKDADSWLSYQESFGSATPFDSMMGHISGMSRDIAMMEILGPSPKATVRWLQDVIQKDAALGAGDNIDAASSSVRQLQAMFDTVSGAAQTPVSQKMARRFSGIRSVLTSAMLGSAAISATTDTAFQAVTRRFNGLPVAGAITGYLKLLRPTMTADQKVAIRLGLIAEEASKMAASQNRYIGESVGPELASRLADGILRASGLSAWTQAGRWAFGMEFLGHIADQSGKNMDALDPAFRRALQRYGISPEDWDVIRTTEQYKHGGASFLRPEDVADQRLGDRLLEMVLTETDFAVPSATVRARSVMNVERPGTWMGEIARSALLFKSFGVSMLLTHGRRTMEQQGFSRLQYAAGLAITTTLMGALALQLKEIAKGRDPRPMNDQKFWGAALLQGGGFGIFGDFITSTENRFGGGLSGTMAGPVVGAVGDAITLTAGNAWETYQGKDMRLGRDMVKFAKRYTPGGSLWYARLAFERTMLDQMQAMVDPEYYEAFSRVEKYARETGQEYWWRPGEVGPDRAPDMETALEEMPD</sequence>
<evidence type="ECO:0000313" key="1">
    <source>
        <dbReference type="EMBL" id="API59514.1"/>
    </source>
</evidence>
<dbReference type="RefSeq" id="WP_072597119.1">
    <property type="nucleotide sequence ID" value="NZ_CP018221.1"/>
</dbReference>
<dbReference type="AlphaFoldDB" id="A0A1L3ZV35"/>